<evidence type="ECO:0000256" key="1">
    <source>
        <dbReference type="SAM" id="MobiDB-lite"/>
    </source>
</evidence>
<keyword evidence="3" id="KW-1185">Reference proteome</keyword>
<comment type="caution">
    <text evidence="2">The sequence shown here is derived from an EMBL/GenBank/DDBJ whole genome shotgun (WGS) entry which is preliminary data.</text>
</comment>
<gene>
    <name evidence="2" type="ORF">SPARVUS_LOCUS7289729</name>
</gene>
<name>A0ABN9DJW9_9NEOB</name>
<accession>A0ABN9DJW9</accession>
<sequence length="46" mass="4908">MGPLCPCPNSKKPYEKSTRGISWGPLLTPGPRAVPEFPNGQSAPGW</sequence>
<protein>
    <submittedName>
        <fullName evidence="2">Uncharacterized protein</fullName>
    </submittedName>
</protein>
<dbReference type="EMBL" id="CATNWA010014430">
    <property type="protein sequence ID" value="CAI9571713.1"/>
    <property type="molecule type" value="Genomic_DNA"/>
</dbReference>
<proteinExistence type="predicted"/>
<feature type="non-terminal residue" evidence="2">
    <location>
        <position position="46"/>
    </location>
</feature>
<evidence type="ECO:0000313" key="3">
    <source>
        <dbReference type="Proteomes" id="UP001162483"/>
    </source>
</evidence>
<feature type="region of interest" description="Disordered" evidence="1">
    <location>
        <begin position="1"/>
        <end position="46"/>
    </location>
</feature>
<organism evidence="2 3">
    <name type="scientific">Staurois parvus</name>
    <dbReference type="NCBI Taxonomy" id="386267"/>
    <lineage>
        <taxon>Eukaryota</taxon>
        <taxon>Metazoa</taxon>
        <taxon>Chordata</taxon>
        <taxon>Craniata</taxon>
        <taxon>Vertebrata</taxon>
        <taxon>Euteleostomi</taxon>
        <taxon>Amphibia</taxon>
        <taxon>Batrachia</taxon>
        <taxon>Anura</taxon>
        <taxon>Neobatrachia</taxon>
        <taxon>Ranoidea</taxon>
        <taxon>Ranidae</taxon>
        <taxon>Staurois</taxon>
    </lineage>
</organism>
<reference evidence="2" key="1">
    <citation type="submission" date="2023-05" db="EMBL/GenBank/DDBJ databases">
        <authorList>
            <person name="Stuckert A."/>
        </authorList>
    </citation>
    <scope>NUCLEOTIDE SEQUENCE</scope>
</reference>
<evidence type="ECO:0000313" key="2">
    <source>
        <dbReference type="EMBL" id="CAI9571713.1"/>
    </source>
</evidence>
<dbReference type="Proteomes" id="UP001162483">
    <property type="component" value="Unassembled WGS sequence"/>
</dbReference>